<keyword evidence="2" id="KW-0049">Antioxidant</keyword>
<keyword evidence="3" id="KW-0560">Oxidoreductase</keyword>
<dbReference type="VEuPathDB" id="PiroplasmaDB:TA19495"/>
<sequence>MDLGILLLIISLYLNKKVHNCYCMNFLYRSFSFLSPIKSMVSESPLGKFGTTLSAEALSETLTTHKSEKTSLKKLLGELPPGYKGLVLFLFPSAGTPGCTKQACNFTSNYKAFKDKGYEVYGLTSSERTPAWKWTEKHNLSFTTLVDKEMKVVDHLDCRKLGLFVHRSHLVLSKEGKVLAFEKGVNAGTSIF</sequence>
<gene>
    <name evidence="8" type="ORF">TA19495</name>
</gene>
<accession>Q4UGG6</accession>
<feature type="chain" id="PRO_5004245097" evidence="6">
    <location>
        <begin position="21"/>
        <end position="192"/>
    </location>
</feature>
<protein>
    <submittedName>
        <fullName evidence="8">Ahp/TSA family-related protein, putative</fullName>
    </submittedName>
</protein>
<dbReference type="OrthoDB" id="338622at2759"/>
<evidence type="ECO:0000313" key="8">
    <source>
        <dbReference type="EMBL" id="CAI73823.1"/>
    </source>
</evidence>
<evidence type="ECO:0000313" key="9">
    <source>
        <dbReference type="Proteomes" id="UP000001950"/>
    </source>
</evidence>
<dbReference type="PANTHER" id="PTHR42801:SF23">
    <property type="entry name" value="PEROXIREDOXIN DOT5"/>
    <property type="match status" value="1"/>
</dbReference>
<keyword evidence="5" id="KW-0676">Redox-active center</keyword>
<dbReference type="GO" id="GO:0034599">
    <property type="term" value="P:cellular response to oxidative stress"/>
    <property type="evidence" value="ECO:0007669"/>
    <property type="project" value="TreeGrafter"/>
</dbReference>
<keyword evidence="9" id="KW-1185">Reference proteome</keyword>
<dbReference type="GO" id="GO:0045454">
    <property type="term" value="P:cell redox homeostasis"/>
    <property type="evidence" value="ECO:0007669"/>
    <property type="project" value="TreeGrafter"/>
</dbReference>
<dbReference type="OMA" id="QACNFTS"/>
<name>Q4UGG6_THEAN</name>
<evidence type="ECO:0000256" key="4">
    <source>
        <dbReference type="ARBA" id="ARBA00023157"/>
    </source>
</evidence>
<dbReference type="GO" id="GO:0005737">
    <property type="term" value="C:cytoplasm"/>
    <property type="evidence" value="ECO:0007669"/>
    <property type="project" value="TreeGrafter"/>
</dbReference>
<dbReference type="RefSeq" id="XP_954500.1">
    <property type="nucleotide sequence ID" value="XM_949407.1"/>
</dbReference>
<dbReference type="GeneID" id="3863651"/>
<keyword evidence="4" id="KW-1015">Disulfide bond</keyword>
<dbReference type="STRING" id="5874.Q4UGG6"/>
<proteinExistence type="predicted"/>
<dbReference type="SUPFAM" id="SSF52833">
    <property type="entry name" value="Thioredoxin-like"/>
    <property type="match status" value="1"/>
</dbReference>
<dbReference type="Proteomes" id="UP000001950">
    <property type="component" value="Chromosome 1"/>
</dbReference>
<keyword evidence="1" id="KW-0575">Peroxidase</keyword>
<evidence type="ECO:0000256" key="1">
    <source>
        <dbReference type="ARBA" id="ARBA00022559"/>
    </source>
</evidence>
<evidence type="ECO:0000256" key="2">
    <source>
        <dbReference type="ARBA" id="ARBA00022862"/>
    </source>
</evidence>
<dbReference type="InterPro" id="IPR036249">
    <property type="entry name" value="Thioredoxin-like_sf"/>
</dbReference>
<evidence type="ECO:0000259" key="7">
    <source>
        <dbReference type="Pfam" id="PF00578"/>
    </source>
</evidence>
<dbReference type="EMBL" id="CR940347">
    <property type="protein sequence ID" value="CAI73823.1"/>
    <property type="molecule type" value="Genomic_DNA"/>
</dbReference>
<dbReference type="InterPro" id="IPR050924">
    <property type="entry name" value="Peroxiredoxin_BCP/PrxQ"/>
</dbReference>
<dbReference type="PANTHER" id="PTHR42801">
    <property type="entry name" value="THIOREDOXIN-DEPENDENT PEROXIDE REDUCTASE"/>
    <property type="match status" value="1"/>
</dbReference>
<dbReference type="KEGG" id="tan:TA19495"/>
<dbReference type="InParanoid" id="Q4UGG6"/>
<evidence type="ECO:0000256" key="3">
    <source>
        <dbReference type="ARBA" id="ARBA00023002"/>
    </source>
</evidence>
<dbReference type="InterPro" id="IPR000866">
    <property type="entry name" value="AhpC/TSA"/>
</dbReference>
<keyword evidence="6" id="KW-0732">Signal</keyword>
<feature type="domain" description="Alkyl hydroperoxide reductase subunit C/ Thiol specific antioxidant" evidence="7">
    <location>
        <begin position="60"/>
        <end position="178"/>
    </location>
</feature>
<dbReference type="GO" id="GO:0008379">
    <property type="term" value="F:thioredoxin peroxidase activity"/>
    <property type="evidence" value="ECO:0007669"/>
    <property type="project" value="TreeGrafter"/>
</dbReference>
<dbReference type="Pfam" id="PF00578">
    <property type="entry name" value="AhpC-TSA"/>
    <property type="match status" value="1"/>
</dbReference>
<dbReference type="Gene3D" id="3.40.30.10">
    <property type="entry name" value="Glutaredoxin"/>
    <property type="match status" value="1"/>
</dbReference>
<feature type="signal peptide" evidence="6">
    <location>
        <begin position="1"/>
        <end position="20"/>
    </location>
</feature>
<organism evidence="8 9">
    <name type="scientific">Theileria annulata</name>
    <dbReference type="NCBI Taxonomy" id="5874"/>
    <lineage>
        <taxon>Eukaryota</taxon>
        <taxon>Sar</taxon>
        <taxon>Alveolata</taxon>
        <taxon>Apicomplexa</taxon>
        <taxon>Aconoidasida</taxon>
        <taxon>Piroplasmida</taxon>
        <taxon>Theileriidae</taxon>
        <taxon>Theileria</taxon>
    </lineage>
</organism>
<evidence type="ECO:0000256" key="5">
    <source>
        <dbReference type="ARBA" id="ARBA00023284"/>
    </source>
</evidence>
<dbReference type="CDD" id="cd03017">
    <property type="entry name" value="PRX_BCP"/>
    <property type="match status" value="1"/>
</dbReference>
<evidence type="ECO:0000256" key="6">
    <source>
        <dbReference type="SAM" id="SignalP"/>
    </source>
</evidence>
<dbReference type="eggNOG" id="KOG0855">
    <property type="taxonomic scope" value="Eukaryota"/>
</dbReference>
<dbReference type="AlphaFoldDB" id="Q4UGG6"/>
<reference evidence="8 9" key="1">
    <citation type="journal article" date="2005" name="Science">
        <title>Genome of the host-cell transforming parasite Theileria annulata compared with T. parva.</title>
        <authorList>
            <person name="Pain A."/>
            <person name="Renauld H."/>
            <person name="Berriman M."/>
            <person name="Murphy L."/>
            <person name="Yeats C.A."/>
            <person name="Weir W."/>
            <person name="Kerhornou A."/>
            <person name="Aslett M."/>
            <person name="Bishop R."/>
            <person name="Bouchier C."/>
            <person name="Cochet M."/>
            <person name="Coulson R.M.R."/>
            <person name="Cronin A."/>
            <person name="de Villiers E.P."/>
            <person name="Fraser A."/>
            <person name="Fosker N."/>
            <person name="Gardner M."/>
            <person name="Goble A."/>
            <person name="Griffiths-Jones S."/>
            <person name="Harris D.E."/>
            <person name="Katzer F."/>
            <person name="Larke N."/>
            <person name="Lord A."/>
            <person name="Maser P."/>
            <person name="McKellar S."/>
            <person name="Mooney P."/>
            <person name="Morton F."/>
            <person name="Nene V."/>
            <person name="O'Neil S."/>
            <person name="Price C."/>
            <person name="Quail M.A."/>
            <person name="Rabbinowitsch E."/>
            <person name="Rawlings N.D."/>
            <person name="Rutter S."/>
            <person name="Saunders D."/>
            <person name="Seeger K."/>
            <person name="Shah T."/>
            <person name="Squares R."/>
            <person name="Squares S."/>
            <person name="Tivey A."/>
            <person name="Walker A.R."/>
            <person name="Woodward J."/>
            <person name="Dobbelaere D.A.E."/>
            <person name="Langsley G."/>
            <person name="Rajandream M.A."/>
            <person name="McKeever D."/>
            <person name="Shiels B."/>
            <person name="Tait A."/>
            <person name="Barrell B.G."/>
            <person name="Hall N."/>
        </authorList>
    </citation>
    <scope>NUCLEOTIDE SEQUENCE [LARGE SCALE GENOMIC DNA]</scope>
    <source>
        <strain evidence="9">Ankara</strain>
    </source>
</reference>